<reference evidence="1 2" key="1">
    <citation type="journal article" date="2015" name="Genome Biol. Evol.">
        <title>Phylogenomic analyses indicate that early fungi evolved digesting cell walls of algal ancestors of land plants.</title>
        <authorList>
            <person name="Chang Y."/>
            <person name="Wang S."/>
            <person name="Sekimoto S."/>
            <person name="Aerts A.L."/>
            <person name="Choi C."/>
            <person name="Clum A."/>
            <person name="LaButti K.M."/>
            <person name="Lindquist E.A."/>
            <person name="Yee Ngan C."/>
            <person name="Ohm R.A."/>
            <person name="Salamov A.A."/>
            <person name="Grigoriev I.V."/>
            <person name="Spatafora J.W."/>
            <person name="Berbee M.L."/>
        </authorList>
    </citation>
    <scope>NUCLEOTIDE SEQUENCE [LARGE SCALE GENOMIC DNA]</scope>
    <source>
        <strain evidence="1 2">JEL478</strain>
    </source>
</reference>
<dbReference type="OrthoDB" id="2316821at2759"/>
<sequence>MSATLNAQLIDAVEDGREADVERLLEAGASPDARKTVTLKAKVEMPKGLFGGGGGLEWKDDSADCESALVLAILHARVGVVRVLLENGASVDRVVERKIGYTSYFGEQKWKADEWKRMRWHWTTTFPSILAAALGCGGQAKNDYYGSKSDTPDVNGQLNISPRGGTVILNHPTKWDHACVAITLQPNVRIVRLLLAHGARVTDVELEGARTNPNQEFLNVLLSHQRNIITRQSPGTT</sequence>
<dbReference type="AlphaFoldDB" id="A0A139AF36"/>
<evidence type="ECO:0000313" key="1">
    <source>
        <dbReference type="EMBL" id="KXS15368.1"/>
    </source>
</evidence>
<protein>
    <recommendedName>
        <fullName evidence="3">Ankyrin</fullName>
    </recommendedName>
</protein>
<dbReference type="Gene3D" id="1.25.40.20">
    <property type="entry name" value="Ankyrin repeat-containing domain"/>
    <property type="match status" value="1"/>
</dbReference>
<evidence type="ECO:0008006" key="3">
    <source>
        <dbReference type="Google" id="ProtNLM"/>
    </source>
</evidence>
<dbReference type="SUPFAM" id="SSF48403">
    <property type="entry name" value="Ankyrin repeat"/>
    <property type="match status" value="1"/>
</dbReference>
<dbReference type="Proteomes" id="UP000070544">
    <property type="component" value="Unassembled WGS sequence"/>
</dbReference>
<accession>A0A139AF36</accession>
<name>A0A139AF36_GONPJ</name>
<dbReference type="InterPro" id="IPR036770">
    <property type="entry name" value="Ankyrin_rpt-contain_sf"/>
</dbReference>
<keyword evidence="2" id="KW-1185">Reference proteome</keyword>
<proteinExistence type="predicted"/>
<evidence type="ECO:0000313" key="2">
    <source>
        <dbReference type="Proteomes" id="UP000070544"/>
    </source>
</evidence>
<organism evidence="1 2">
    <name type="scientific">Gonapodya prolifera (strain JEL478)</name>
    <name type="common">Monoblepharis prolifera</name>
    <dbReference type="NCBI Taxonomy" id="1344416"/>
    <lineage>
        <taxon>Eukaryota</taxon>
        <taxon>Fungi</taxon>
        <taxon>Fungi incertae sedis</taxon>
        <taxon>Chytridiomycota</taxon>
        <taxon>Chytridiomycota incertae sedis</taxon>
        <taxon>Monoblepharidomycetes</taxon>
        <taxon>Monoblepharidales</taxon>
        <taxon>Gonapodyaceae</taxon>
        <taxon>Gonapodya</taxon>
    </lineage>
</organism>
<dbReference type="EMBL" id="KQ965762">
    <property type="protein sequence ID" value="KXS15368.1"/>
    <property type="molecule type" value="Genomic_DNA"/>
</dbReference>
<gene>
    <name evidence="1" type="ORF">M427DRAFT_324109</name>
</gene>